<dbReference type="CDD" id="cd00156">
    <property type="entry name" value="REC"/>
    <property type="match status" value="1"/>
</dbReference>
<dbReference type="InterPro" id="IPR043128">
    <property type="entry name" value="Rev_trsase/Diguanyl_cyclase"/>
</dbReference>
<feature type="domain" description="Response regulatory" evidence="3">
    <location>
        <begin position="7"/>
        <end position="122"/>
    </location>
</feature>
<keyword evidence="9" id="KW-1185">Reference proteome</keyword>
<dbReference type="NCBIfam" id="TIGR00229">
    <property type="entry name" value="sensory_box"/>
    <property type="match status" value="1"/>
</dbReference>
<dbReference type="SUPFAM" id="SSF141868">
    <property type="entry name" value="EAL domain-like"/>
    <property type="match status" value="1"/>
</dbReference>
<dbReference type="Gene3D" id="3.20.20.450">
    <property type="entry name" value="EAL domain"/>
    <property type="match status" value="1"/>
</dbReference>
<gene>
    <name evidence="8" type="ORF">FL622_16750</name>
</gene>
<dbReference type="PROSITE" id="PS50110">
    <property type="entry name" value="RESPONSE_REGULATORY"/>
    <property type="match status" value="1"/>
</dbReference>
<evidence type="ECO:0000256" key="1">
    <source>
        <dbReference type="ARBA" id="ARBA00051114"/>
    </source>
</evidence>
<evidence type="ECO:0000259" key="5">
    <source>
        <dbReference type="PROSITE" id="PS50113"/>
    </source>
</evidence>
<dbReference type="SMART" id="SM00052">
    <property type="entry name" value="EAL"/>
    <property type="match status" value="1"/>
</dbReference>
<evidence type="ECO:0000259" key="4">
    <source>
        <dbReference type="PROSITE" id="PS50112"/>
    </source>
</evidence>
<dbReference type="InterPro" id="IPR001610">
    <property type="entry name" value="PAC"/>
</dbReference>
<dbReference type="Proteomes" id="UP000317155">
    <property type="component" value="Unassembled WGS sequence"/>
</dbReference>
<dbReference type="OrthoDB" id="9777298at2"/>
<dbReference type="InterPro" id="IPR035965">
    <property type="entry name" value="PAS-like_dom_sf"/>
</dbReference>
<dbReference type="InterPro" id="IPR029787">
    <property type="entry name" value="Nucleotide_cyclase"/>
</dbReference>
<dbReference type="Gene3D" id="3.40.50.2300">
    <property type="match status" value="1"/>
</dbReference>
<feature type="modified residue" description="4-aspartylphosphate" evidence="2">
    <location>
        <position position="58"/>
    </location>
</feature>
<dbReference type="InterPro" id="IPR001633">
    <property type="entry name" value="EAL_dom"/>
</dbReference>
<dbReference type="GO" id="GO:0000160">
    <property type="term" value="P:phosphorelay signal transduction system"/>
    <property type="evidence" value="ECO:0007669"/>
    <property type="project" value="InterPro"/>
</dbReference>
<dbReference type="PANTHER" id="PTHR44757:SF2">
    <property type="entry name" value="BIOFILM ARCHITECTURE MAINTENANCE PROTEIN MBAA"/>
    <property type="match status" value="1"/>
</dbReference>
<dbReference type="InterPro" id="IPR052155">
    <property type="entry name" value="Biofilm_reg_signaling"/>
</dbReference>
<dbReference type="AlphaFoldDB" id="A0A550J3S7"/>
<name>A0A550J3S7_9BACT</name>
<dbReference type="SMART" id="SM00267">
    <property type="entry name" value="GGDEF"/>
    <property type="match status" value="1"/>
</dbReference>
<dbReference type="RefSeq" id="WP_092056435.1">
    <property type="nucleotide sequence ID" value="NZ_FOJJ01000013.1"/>
</dbReference>
<evidence type="ECO:0000313" key="9">
    <source>
        <dbReference type="Proteomes" id="UP000317155"/>
    </source>
</evidence>
<dbReference type="EMBL" id="VJVV01000020">
    <property type="protein sequence ID" value="TRO77881.1"/>
    <property type="molecule type" value="Genomic_DNA"/>
</dbReference>
<dbReference type="CDD" id="cd00130">
    <property type="entry name" value="PAS"/>
    <property type="match status" value="1"/>
</dbReference>
<feature type="domain" description="PAS" evidence="4">
    <location>
        <begin position="262"/>
        <end position="308"/>
    </location>
</feature>
<dbReference type="InterPro" id="IPR011006">
    <property type="entry name" value="CheY-like_superfamily"/>
</dbReference>
<dbReference type="Pfam" id="PF00563">
    <property type="entry name" value="EAL"/>
    <property type="match status" value="1"/>
</dbReference>
<dbReference type="SMART" id="SM00086">
    <property type="entry name" value="PAC"/>
    <property type="match status" value="1"/>
</dbReference>
<evidence type="ECO:0000313" key="8">
    <source>
        <dbReference type="EMBL" id="TRO77881.1"/>
    </source>
</evidence>
<sequence>MPVDLSQVLIVEDDTAHIEAIARAFARISPDTRILRAGSLAEYRQAIALDSPDIVLMDLNLPDGRATEALSNGRVDQPFPVMIMTAHGDETRAVEAMKAGAIDYLVKSPETFATMPQTTARALREWRLRRDRERMEVELRDTSERLTAVMDSIPSLIYVADPETFEILFINAYGRAIWGDITGQTCWQSLQTNQTGPCPFCTNDQLLPRSEKPGQNVVWEFQNTRDGRWYECRDQAIRWSDGRWVRMEIATDITERKLAEEELRKLSLAVEQSPAAVLITDPAGTVEYVNPKFTRVTGYTLEEAQARTPSLLKSEGMSEEAYRDLLDRLTSGEEWHGEIRSRRKNGSRFWELASISPVLGADGAITHFVAVKEDISDRKDYEAQLEYLSTHDELTGLANRALLSDRLEQSIHYAQRSERQVAVLLLDLDRFKFINDSLGHDFGDRLLCEVARRLAESVREADTVARLGGDEFVLLLTELAGTKDAGLVANKILRQLAEPYRLDGREITLTASLGISLYPRDGLDVATLIRNADTAMYQSKRESSTFSYYATEMNQKVLATLELEGGLRNALERREFCLHYQPQVDLASGRVIGCEALLRWLHPQKGMISPDDFIPLAEETGLITPIGAWVLDEACRQAIAWQKAGLPELRMAVNLSARQFRKGDLPQQVRKTLYQTGLAADRLELELTESMVMDDPVGAKQTMQGLKDLGISLSLDDFGTGYSSLNYLRRFPVDSLKIDRSFIRDVVIDPSGASVVNSIVDIAHNLRIAAVAEGVETREQLDFLVGCGCDSYQGFFFSKPIPADDFTRLLRGE</sequence>
<dbReference type="PROSITE" id="PS50883">
    <property type="entry name" value="EAL"/>
    <property type="match status" value="1"/>
</dbReference>
<dbReference type="InterPro" id="IPR000700">
    <property type="entry name" value="PAS-assoc_C"/>
</dbReference>
<feature type="domain" description="PAC" evidence="5">
    <location>
        <begin position="335"/>
        <end position="387"/>
    </location>
</feature>
<dbReference type="PROSITE" id="PS50113">
    <property type="entry name" value="PAC"/>
    <property type="match status" value="1"/>
</dbReference>
<dbReference type="FunFam" id="3.20.20.450:FF:000001">
    <property type="entry name" value="Cyclic di-GMP phosphodiesterase yahA"/>
    <property type="match status" value="1"/>
</dbReference>
<dbReference type="FunFam" id="3.30.70.270:FF:000001">
    <property type="entry name" value="Diguanylate cyclase domain protein"/>
    <property type="match status" value="1"/>
</dbReference>
<reference evidence="8 9" key="1">
    <citation type="submission" date="2019-07" db="EMBL/GenBank/DDBJ databases">
        <title>Insights of Desulfuromonas acetexigens electromicrobiology.</title>
        <authorList>
            <person name="Katuri K."/>
            <person name="Sapireddy V."/>
            <person name="Shaw D.R."/>
            <person name="Saikaly P."/>
        </authorList>
    </citation>
    <scope>NUCLEOTIDE SEQUENCE [LARGE SCALE GENOMIC DNA]</scope>
    <source>
        <strain evidence="8 9">2873</strain>
    </source>
</reference>
<dbReference type="GO" id="GO:0071732">
    <property type="term" value="P:cellular response to nitric oxide"/>
    <property type="evidence" value="ECO:0007669"/>
    <property type="project" value="UniProtKB-ARBA"/>
</dbReference>
<comment type="caution">
    <text evidence="8">The sequence shown here is derived from an EMBL/GenBank/DDBJ whole genome shotgun (WGS) entry which is preliminary data.</text>
</comment>
<keyword evidence="2" id="KW-0597">Phosphoprotein</keyword>
<accession>A0A550J3S7</accession>
<dbReference type="PANTHER" id="PTHR44757">
    <property type="entry name" value="DIGUANYLATE CYCLASE DGCP"/>
    <property type="match status" value="1"/>
</dbReference>
<dbReference type="InterPro" id="IPR000160">
    <property type="entry name" value="GGDEF_dom"/>
</dbReference>
<evidence type="ECO:0000259" key="6">
    <source>
        <dbReference type="PROSITE" id="PS50883"/>
    </source>
</evidence>
<dbReference type="InterPro" id="IPR001789">
    <property type="entry name" value="Sig_transdc_resp-reg_receiver"/>
</dbReference>
<dbReference type="NCBIfam" id="TIGR00254">
    <property type="entry name" value="GGDEF"/>
    <property type="match status" value="1"/>
</dbReference>
<dbReference type="SUPFAM" id="SSF55785">
    <property type="entry name" value="PYP-like sensor domain (PAS domain)"/>
    <property type="match status" value="2"/>
</dbReference>
<dbReference type="CDD" id="cd01949">
    <property type="entry name" value="GGDEF"/>
    <property type="match status" value="1"/>
</dbReference>
<comment type="catalytic activity">
    <reaction evidence="1">
        <text>3',3'-c-di-GMP + H2O = 5'-phosphoguanylyl(3'-&gt;5')guanosine + H(+)</text>
        <dbReference type="Rhea" id="RHEA:24902"/>
        <dbReference type="ChEBI" id="CHEBI:15377"/>
        <dbReference type="ChEBI" id="CHEBI:15378"/>
        <dbReference type="ChEBI" id="CHEBI:58754"/>
        <dbReference type="ChEBI" id="CHEBI:58805"/>
        <dbReference type="EC" id="3.1.4.52"/>
    </reaction>
    <physiologicalReaction direction="left-to-right" evidence="1">
        <dbReference type="Rhea" id="RHEA:24903"/>
    </physiologicalReaction>
</comment>
<dbReference type="Gene3D" id="3.30.70.270">
    <property type="match status" value="1"/>
</dbReference>
<feature type="domain" description="EAL" evidence="6">
    <location>
        <begin position="560"/>
        <end position="813"/>
    </location>
</feature>
<proteinExistence type="predicted"/>
<protein>
    <submittedName>
        <fullName evidence="8">EAL domain-containing protein</fullName>
    </submittedName>
</protein>
<dbReference type="Pfam" id="PF13188">
    <property type="entry name" value="PAS_8"/>
    <property type="match status" value="1"/>
</dbReference>
<dbReference type="SMART" id="SM00448">
    <property type="entry name" value="REC"/>
    <property type="match status" value="1"/>
</dbReference>
<feature type="domain" description="GGDEF" evidence="7">
    <location>
        <begin position="419"/>
        <end position="553"/>
    </location>
</feature>
<dbReference type="PROSITE" id="PS50112">
    <property type="entry name" value="PAS"/>
    <property type="match status" value="1"/>
</dbReference>
<dbReference type="InterPro" id="IPR000014">
    <property type="entry name" value="PAS"/>
</dbReference>
<dbReference type="Pfam" id="PF13426">
    <property type="entry name" value="PAS_9"/>
    <property type="match status" value="1"/>
</dbReference>
<dbReference type="SUPFAM" id="SSF55073">
    <property type="entry name" value="Nucleotide cyclase"/>
    <property type="match status" value="1"/>
</dbReference>
<dbReference type="SMART" id="SM00091">
    <property type="entry name" value="PAS"/>
    <property type="match status" value="2"/>
</dbReference>
<dbReference type="InterPro" id="IPR035919">
    <property type="entry name" value="EAL_sf"/>
</dbReference>
<evidence type="ECO:0000256" key="2">
    <source>
        <dbReference type="PROSITE-ProRule" id="PRU00169"/>
    </source>
</evidence>
<dbReference type="GO" id="GO:0071111">
    <property type="term" value="F:cyclic-guanylate-specific phosphodiesterase activity"/>
    <property type="evidence" value="ECO:0007669"/>
    <property type="project" value="UniProtKB-EC"/>
</dbReference>
<evidence type="ECO:0000259" key="7">
    <source>
        <dbReference type="PROSITE" id="PS50887"/>
    </source>
</evidence>
<dbReference type="Gene3D" id="3.30.450.20">
    <property type="entry name" value="PAS domain"/>
    <property type="match status" value="2"/>
</dbReference>
<evidence type="ECO:0000259" key="3">
    <source>
        <dbReference type="PROSITE" id="PS50110"/>
    </source>
</evidence>
<dbReference type="Pfam" id="PF00072">
    <property type="entry name" value="Response_reg"/>
    <property type="match status" value="1"/>
</dbReference>
<dbReference type="Pfam" id="PF00990">
    <property type="entry name" value="GGDEF"/>
    <property type="match status" value="1"/>
</dbReference>
<dbReference type="CDD" id="cd01948">
    <property type="entry name" value="EAL"/>
    <property type="match status" value="1"/>
</dbReference>
<organism evidence="8 9">
    <name type="scientific">Trichloromonas acetexigens</name>
    <dbReference type="NCBI Taxonomy" id="38815"/>
    <lineage>
        <taxon>Bacteria</taxon>
        <taxon>Pseudomonadati</taxon>
        <taxon>Thermodesulfobacteriota</taxon>
        <taxon>Desulfuromonadia</taxon>
        <taxon>Desulfuromonadales</taxon>
        <taxon>Trichloromonadaceae</taxon>
        <taxon>Trichloromonas</taxon>
    </lineage>
</organism>
<dbReference type="PROSITE" id="PS50887">
    <property type="entry name" value="GGDEF"/>
    <property type="match status" value="1"/>
</dbReference>
<dbReference type="SUPFAM" id="SSF52172">
    <property type="entry name" value="CheY-like"/>
    <property type="match status" value="1"/>
</dbReference>